<keyword evidence="2" id="KW-0812">Transmembrane</keyword>
<keyword evidence="3" id="KW-1185">Reference proteome</keyword>
<feature type="region of interest" description="Disordered" evidence="1">
    <location>
        <begin position="198"/>
        <end position="249"/>
    </location>
</feature>
<evidence type="ECO:0000256" key="1">
    <source>
        <dbReference type="SAM" id="MobiDB-lite"/>
    </source>
</evidence>
<dbReference type="OrthoDB" id="8952491at2759"/>
<gene>
    <name evidence="4" type="primary">LOC114446761</name>
</gene>
<dbReference type="GeneID" id="114446761"/>
<proteinExistence type="predicted"/>
<evidence type="ECO:0000313" key="3">
    <source>
        <dbReference type="Proteomes" id="UP000515145"/>
    </source>
</evidence>
<name>A0A6P7JSE8_9TELE</name>
<dbReference type="InParanoid" id="A0A6P7JSE8"/>
<evidence type="ECO:0000256" key="2">
    <source>
        <dbReference type="SAM" id="Phobius"/>
    </source>
</evidence>
<accession>A0A6P7JSE8</accession>
<organism evidence="3 4">
    <name type="scientific">Parambassis ranga</name>
    <name type="common">Indian glassy fish</name>
    <dbReference type="NCBI Taxonomy" id="210632"/>
    <lineage>
        <taxon>Eukaryota</taxon>
        <taxon>Metazoa</taxon>
        <taxon>Chordata</taxon>
        <taxon>Craniata</taxon>
        <taxon>Vertebrata</taxon>
        <taxon>Euteleostomi</taxon>
        <taxon>Actinopterygii</taxon>
        <taxon>Neopterygii</taxon>
        <taxon>Teleostei</taxon>
        <taxon>Neoteleostei</taxon>
        <taxon>Acanthomorphata</taxon>
        <taxon>Ovalentaria</taxon>
        <taxon>Ambassidae</taxon>
        <taxon>Parambassis</taxon>
    </lineage>
</organism>
<evidence type="ECO:0000313" key="4">
    <source>
        <dbReference type="RefSeq" id="XP_028278391.1"/>
    </source>
</evidence>
<sequence length="283" mass="32639">MAEDCYYQWVGLTVLSVALFASFCLNIIFLISRTATRRRDTEETCNPHISERETLSQHGGHYFHDLNHQEQEENPHNHHEQQENPIYGNIITERGGAAESCYEMMTMQRTRECRKALDPDLNYASLDLKVANRRKNRLRHQQGQTQGRNTFQDQLPAHLTPPAHTFFEVDANVDAHLPPRDTSNMVSHSSIYLNSQQIAQEAEEREKSINTERENTGWDDIGRHEDGESKEWKGEKESEERKDGCDENACTQRADIETIQDSADHFTSSLSHDSDQEVCFSEM</sequence>
<keyword evidence="2" id="KW-0472">Membrane</keyword>
<feature type="transmembrane region" description="Helical" evidence="2">
    <location>
        <begin position="6"/>
        <end position="31"/>
    </location>
</feature>
<keyword evidence="2" id="KW-1133">Transmembrane helix</keyword>
<reference evidence="4" key="1">
    <citation type="submission" date="2025-08" db="UniProtKB">
        <authorList>
            <consortium name="RefSeq"/>
        </authorList>
    </citation>
    <scope>IDENTIFICATION</scope>
</reference>
<dbReference type="AlphaFoldDB" id="A0A6P7JSE8"/>
<feature type="compositionally biased region" description="Basic and acidic residues" evidence="1">
    <location>
        <begin position="202"/>
        <end position="245"/>
    </location>
</feature>
<dbReference type="RefSeq" id="XP_028278391.1">
    <property type="nucleotide sequence ID" value="XM_028422590.1"/>
</dbReference>
<protein>
    <submittedName>
        <fullName evidence="4">Uncharacterized protein LOC114446761 isoform X1</fullName>
    </submittedName>
</protein>
<dbReference type="Proteomes" id="UP000515145">
    <property type="component" value="Chromosome 14"/>
</dbReference>